<evidence type="ECO:0000313" key="2">
    <source>
        <dbReference type="EMBL" id="TMW61333.1"/>
    </source>
</evidence>
<dbReference type="AlphaFoldDB" id="A0A8K1FK32"/>
<keyword evidence="3" id="KW-1185">Reference proteome</keyword>
<sequence>MATRKRERPPRPELPHAGRLVLLKLQKEIDFAYREASQAAPRPLLRLPSLGRSRDRRVHELDANERRDTRERAYDQWIGDSDEEFEDYDLLQREIDELNGQVARLQEIKQSLSTRQRMRRVTFSEHATRVAMTYYNVFRYGLGVLDPLHVPMRVLKGRLQSPFPPTMPVPVHDQLRFLQANVAPSFVMSGLDTPLDVFVDQWRRYTMWFDVYEYALESLHVHFVADGETDRSTDLPADTDGGVALQIRANARLGFKRETIENVFPHILWNESLVQQLLGQEVHVGSDVRFCFTDKGQIYRYDDETYFLEALTPLIRDPRDLALIMGEALVDHTGLIHEPDL</sequence>
<dbReference type="EMBL" id="SPLM01000076">
    <property type="protein sequence ID" value="TMW61333.1"/>
    <property type="molecule type" value="Genomic_DNA"/>
</dbReference>
<gene>
    <name evidence="2" type="ORF">Poli38472_012524</name>
</gene>
<proteinExistence type="predicted"/>
<name>A0A8K1FK32_PYTOL</name>
<dbReference type="Proteomes" id="UP000794436">
    <property type="component" value="Unassembled WGS sequence"/>
</dbReference>
<evidence type="ECO:0000313" key="3">
    <source>
        <dbReference type="Proteomes" id="UP000794436"/>
    </source>
</evidence>
<evidence type="ECO:0000256" key="1">
    <source>
        <dbReference type="SAM" id="Coils"/>
    </source>
</evidence>
<organism evidence="2 3">
    <name type="scientific">Pythium oligandrum</name>
    <name type="common">Mycoparasitic fungus</name>
    <dbReference type="NCBI Taxonomy" id="41045"/>
    <lineage>
        <taxon>Eukaryota</taxon>
        <taxon>Sar</taxon>
        <taxon>Stramenopiles</taxon>
        <taxon>Oomycota</taxon>
        <taxon>Peronosporomycetes</taxon>
        <taxon>Pythiales</taxon>
        <taxon>Pythiaceae</taxon>
        <taxon>Pythium</taxon>
    </lineage>
</organism>
<reference evidence="2" key="1">
    <citation type="submission" date="2019-03" db="EMBL/GenBank/DDBJ databases">
        <title>Long read genome sequence of the mycoparasitic Pythium oligandrum ATCC 38472 isolated from sugarbeet rhizosphere.</title>
        <authorList>
            <person name="Gaulin E."/>
        </authorList>
    </citation>
    <scope>NUCLEOTIDE SEQUENCE</scope>
    <source>
        <strain evidence="2">ATCC 38472_TT</strain>
    </source>
</reference>
<protein>
    <submittedName>
        <fullName evidence="2">Uncharacterized protein</fullName>
    </submittedName>
</protein>
<comment type="caution">
    <text evidence="2">The sequence shown here is derived from an EMBL/GenBank/DDBJ whole genome shotgun (WGS) entry which is preliminary data.</text>
</comment>
<accession>A0A8K1FK32</accession>
<keyword evidence="1" id="KW-0175">Coiled coil</keyword>
<feature type="coiled-coil region" evidence="1">
    <location>
        <begin position="81"/>
        <end position="115"/>
    </location>
</feature>